<evidence type="ECO:0000256" key="11">
    <source>
        <dbReference type="ARBA" id="ARBA00035184"/>
    </source>
</evidence>
<evidence type="ECO:0000256" key="8">
    <source>
        <dbReference type="ARBA" id="ARBA00023274"/>
    </source>
</evidence>
<dbReference type="RefSeq" id="XP_008328851.1">
    <property type="nucleotide sequence ID" value="XM_008330629.3"/>
</dbReference>
<keyword evidence="8" id="KW-0687">Ribonucleoprotein</keyword>
<dbReference type="OMA" id="EPHSWIH"/>
<keyword evidence="9" id="KW-0131">Cell cycle</keyword>
<evidence type="ECO:0000256" key="10">
    <source>
        <dbReference type="ARBA" id="ARBA00030700"/>
    </source>
</evidence>
<proteinExistence type="inferred from homology"/>
<protein>
    <recommendedName>
        <fullName evidence="11">Large ribosomal subunit protein mL64</fullName>
    </recommendedName>
    <alternativeName>
        <fullName evidence="10">39S ribosomal protein L59, mitochondrial</fullName>
    </alternativeName>
    <alternativeName>
        <fullName evidence="12">Growth arrest and DNA damage-inducible proteins-interacting protein 1</fullName>
    </alternativeName>
</protein>
<evidence type="ECO:0000256" key="9">
    <source>
        <dbReference type="ARBA" id="ARBA00023306"/>
    </source>
</evidence>
<dbReference type="GO" id="GO:0005634">
    <property type="term" value="C:nucleus"/>
    <property type="evidence" value="ECO:0007669"/>
    <property type="project" value="UniProtKB-SubCell"/>
</dbReference>
<evidence type="ECO:0000256" key="2">
    <source>
        <dbReference type="ARBA" id="ARBA00004173"/>
    </source>
</evidence>
<evidence type="ECO:0000256" key="13">
    <source>
        <dbReference type="ARBA" id="ARBA00060144"/>
    </source>
</evidence>
<dbReference type="Pfam" id="PF10147">
    <property type="entry name" value="CR6_interact"/>
    <property type="match status" value="1"/>
</dbReference>
<dbReference type="GeneTree" id="ENSGT00390000013719"/>
<keyword evidence="4" id="KW-0689">Ribosomal protein</keyword>
<dbReference type="Proteomes" id="UP000265120">
    <property type="component" value="Chromosome 17"/>
</dbReference>
<dbReference type="AlphaFoldDB" id="A0A3P8W097"/>
<evidence type="ECO:0000256" key="12">
    <source>
        <dbReference type="ARBA" id="ARBA00035485"/>
    </source>
</evidence>
<dbReference type="PANTHER" id="PTHR31761:SF1">
    <property type="entry name" value="LARGE RIBOSOMAL SUBUNIT PROTEIN ML64"/>
    <property type="match status" value="1"/>
</dbReference>
<keyword evidence="16" id="KW-1185">Reference proteome</keyword>
<reference evidence="15" key="3">
    <citation type="submission" date="2025-09" db="UniProtKB">
        <authorList>
            <consortium name="Ensembl"/>
        </authorList>
    </citation>
    <scope>IDENTIFICATION</scope>
</reference>
<dbReference type="GO" id="GO:0005840">
    <property type="term" value="C:ribosome"/>
    <property type="evidence" value="ECO:0007669"/>
    <property type="project" value="UniProtKB-KW"/>
</dbReference>
<reference evidence="15" key="2">
    <citation type="submission" date="2025-08" db="UniProtKB">
        <authorList>
            <consortium name="Ensembl"/>
        </authorList>
    </citation>
    <scope>IDENTIFICATION</scope>
</reference>
<dbReference type="STRING" id="244447.ENSCSEP00000019987"/>
<dbReference type="Ensembl" id="ENSCSET00000020232.1">
    <property type="protein sequence ID" value="ENSCSEP00000019987.1"/>
    <property type="gene ID" value="ENSCSEG00000012766.1"/>
</dbReference>
<comment type="subcellular location">
    <subcellularLocation>
        <location evidence="2">Mitochondrion</location>
    </subcellularLocation>
    <subcellularLocation>
        <location evidence="1">Nucleus</location>
    </subcellularLocation>
</comment>
<feature type="region of interest" description="Disordered" evidence="14">
    <location>
        <begin position="195"/>
        <end position="227"/>
    </location>
</feature>
<evidence type="ECO:0000256" key="14">
    <source>
        <dbReference type="SAM" id="MobiDB-lite"/>
    </source>
</evidence>
<comment type="similarity">
    <text evidence="3">Belongs to the mitochondrion-specific ribosomal protein mL64 family.</text>
</comment>
<keyword evidence="5" id="KW-0175">Coiled coil</keyword>
<dbReference type="KEGG" id="csem:103393613"/>
<dbReference type="GO" id="GO:1990904">
    <property type="term" value="C:ribonucleoprotein complex"/>
    <property type="evidence" value="ECO:0007669"/>
    <property type="project" value="UniProtKB-KW"/>
</dbReference>
<dbReference type="InterPro" id="IPR018472">
    <property type="entry name" value="Ribosomal_mL64"/>
</dbReference>
<evidence type="ECO:0000256" key="4">
    <source>
        <dbReference type="ARBA" id="ARBA00022980"/>
    </source>
</evidence>
<evidence type="ECO:0000313" key="15">
    <source>
        <dbReference type="Ensembl" id="ENSCSEP00000019987.1"/>
    </source>
</evidence>
<evidence type="ECO:0000256" key="5">
    <source>
        <dbReference type="ARBA" id="ARBA00023054"/>
    </source>
</evidence>
<keyword evidence="7" id="KW-0539">Nucleus</keyword>
<accession>A0A3P8W097</accession>
<evidence type="ECO:0000256" key="6">
    <source>
        <dbReference type="ARBA" id="ARBA00023128"/>
    </source>
</evidence>
<dbReference type="GeneID" id="103393613"/>
<dbReference type="InterPro" id="IPR043035">
    <property type="entry name" value="Ribosomal_mL64_sf"/>
</dbReference>
<organism evidence="15 16">
    <name type="scientific">Cynoglossus semilaevis</name>
    <name type="common">Tongue sole</name>
    <dbReference type="NCBI Taxonomy" id="244447"/>
    <lineage>
        <taxon>Eukaryota</taxon>
        <taxon>Metazoa</taxon>
        <taxon>Chordata</taxon>
        <taxon>Craniata</taxon>
        <taxon>Vertebrata</taxon>
        <taxon>Euteleostomi</taxon>
        <taxon>Actinopterygii</taxon>
        <taxon>Neopterygii</taxon>
        <taxon>Teleostei</taxon>
        <taxon>Neoteleostei</taxon>
        <taxon>Acanthomorphata</taxon>
        <taxon>Carangaria</taxon>
        <taxon>Pleuronectiformes</taxon>
        <taxon>Pleuronectoidei</taxon>
        <taxon>Cynoglossidae</taxon>
        <taxon>Cynoglossinae</taxon>
        <taxon>Cynoglossus</taxon>
    </lineage>
</organism>
<reference evidence="15 16" key="1">
    <citation type="journal article" date="2014" name="Nat. Genet.">
        <title>Whole-genome sequence of a flatfish provides insights into ZW sex chromosome evolution and adaptation to a benthic lifestyle.</title>
        <authorList>
            <person name="Chen S."/>
            <person name="Zhang G."/>
            <person name="Shao C."/>
            <person name="Huang Q."/>
            <person name="Liu G."/>
            <person name="Zhang P."/>
            <person name="Song W."/>
            <person name="An N."/>
            <person name="Chalopin D."/>
            <person name="Volff J.N."/>
            <person name="Hong Y."/>
            <person name="Li Q."/>
            <person name="Sha Z."/>
            <person name="Zhou H."/>
            <person name="Xie M."/>
            <person name="Yu Q."/>
            <person name="Liu Y."/>
            <person name="Xiang H."/>
            <person name="Wang N."/>
            <person name="Wu K."/>
            <person name="Yang C."/>
            <person name="Zhou Q."/>
            <person name="Liao X."/>
            <person name="Yang L."/>
            <person name="Hu Q."/>
            <person name="Zhang J."/>
            <person name="Meng L."/>
            <person name="Jin L."/>
            <person name="Tian Y."/>
            <person name="Lian J."/>
            <person name="Yang J."/>
            <person name="Miao G."/>
            <person name="Liu S."/>
            <person name="Liang Z."/>
            <person name="Yan F."/>
            <person name="Li Y."/>
            <person name="Sun B."/>
            <person name="Zhang H."/>
            <person name="Zhang J."/>
            <person name="Zhu Y."/>
            <person name="Du M."/>
            <person name="Zhao Y."/>
            <person name="Schartl M."/>
            <person name="Tang Q."/>
            <person name="Wang J."/>
        </authorList>
    </citation>
    <scope>NUCLEOTIDE SEQUENCE</scope>
</reference>
<dbReference type="InParanoid" id="A0A3P8W097"/>
<dbReference type="Gene3D" id="6.10.280.120">
    <property type="entry name" value="Growth arrest and DNA-damage-inducible proteins-interacting protein 1"/>
    <property type="match status" value="1"/>
</dbReference>
<dbReference type="GO" id="GO:0005739">
    <property type="term" value="C:mitochondrion"/>
    <property type="evidence" value="ECO:0007669"/>
    <property type="project" value="UniProtKB-SubCell"/>
</dbReference>
<evidence type="ECO:0000256" key="3">
    <source>
        <dbReference type="ARBA" id="ARBA00005421"/>
    </source>
</evidence>
<evidence type="ECO:0000256" key="1">
    <source>
        <dbReference type="ARBA" id="ARBA00004123"/>
    </source>
</evidence>
<dbReference type="OrthoDB" id="6247992at2759"/>
<dbReference type="CTD" id="90480"/>
<sequence>MAASMLCRRTAALCGSFKKVPSPCCGVLLQTASYNPKPLWLNITKPYIPDRDSEKTPEWQKTAHYDAKLYGRYGSASGVDPTKLWPSHGRLEKIIAEETEWQPTLETMLENIQLKEKELAKKRLEKERIIAANMANMPKMVADWRREKREAKRKLKEEKARRDSLLAQARERFGYAVDPRSIKFKEMVKEIEKEEKKKKKMMKRRLKEEQMAIPVIPPAATSTPATS</sequence>
<keyword evidence="6" id="KW-0496">Mitochondrion</keyword>
<name>A0A3P8W097_CYNSE</name>
<evidence type="ECO:0000256" key="7">
    <source>
        <dbReference type="ARBA" id="ARBA00023242"/>
    </source>
</evidence>
<dbReference type="PANTHER" id="PTHR31761">
    <property type="entry name" value="GROWTH ARREST AND DNA DAMAGE-INDUCIBLE PROTEINS-INTERACTING PROTEIN 1 GADD45GIP1"/>
    <property type="match status" value="1"/>
</dbReference>
<feature type="compositionally biased region" description="Basic residues" evidence="14">
    <location>
        <begin position="196"/>
        <end position="205"/>
    </location>
</feature>
<comment type="function">
    <text evidence="13">Acts as a negative regulator of G1 to S cell cycle phase progression by inhibiting cyclin-dependent kinases. Inhibitory effects are additive with GADD45 proteins but also occur in the absence of GADD45 proteins. Acts as a repressor of the orphan nuclear receptor NR4A1 by inhibiting AB domain-mediated transcriptional activity. May be involved in the hormone-mediated regulation of NR4A1 transcriptional activity. May play a role in mitochondrial protein synthesis.</text>
</comment>
<evidence type="ECO:0000313" key="16">
    <source>
        <dbReference type="Proteomes" id="UP000265120"/>
    </source>
</evidence>